<reference evidence="2 3" key="1">
    <citation type="submission" date="2018-12" db="EMBL/GenBank/DDBJ databases">
        <title>Flammeovirga pectinis sp. nov., isolated from the gut of the Korean scallop, Patinopecten yessoensis.</title>
        <authorList>
            <person name="Bae J.-W."/>
            <person name="Jeong Y.-S."/>
            <person name="Kang W."/>
        </authorList>
    </citation>
    <scope>NUCLEOTIDE SEQUENCE [LARGE SCALE GENOMIC DNA]</scope>
    <source>
        <strain evidence="2 3">L12M1</strain>
    </source>
</reference>
<evidence type="ECO:0000256" key="1">
    <source>
        <dbReference type="SAM" id="SignalP"/>
    </source>
</evidence>
<accession>A0A3S9P182</accession>
<evidence type="ECO:0000313" key="3">
    <source>
        <dbReference type="Proteomes" id="UP000267268"/>
    </source>
</evidence>
<dbReference type="RefSeq" id="WP_126612994.1">
    <property type="nucleotide sequence ID" value="NZ_CP034562.1"/>
</dbReference>
<dbReference type="KEGG" id="fll:EI427_06790"/>
<feature type="chain" id="PRO_5018988334" description="Lipoprotein" evidence="1">
    <location>
        <begin position="23"/>
        <end position="134"/>
    </location>
</feature>
<proteinExistence type="predicted"/>
<dbReference type="PROSITE" id="PS51257">
    <property type="entry name" value="PROKAR_LIPOPROTEIN"/>
    <property type="match status" value="1"/>
</dbReference>
<dbReference type="Proteomes" id="UP000267268">
    <property type="component" value="Chromosome 1"/>
</dbReference>
<name>A0A3S9P182_9BACT</name>
<evidence type="ECO:0008006" key="4">
    <source>
        <dbReference type="Google" id="ProtNLM"/>
    </source>
</evidence>
<keyword evidence="3" id="KW-1185">Reference proteome</keyword>
<protein>
    <recommendedName>
        <fullName evidence="4">Lipoprotein</fullName>
    </recommendedName>
</protein>
<dbReference type="EMBL" id="CP034562">
    <property type="protein sequence ID" value="AZQ61954.1"/>
    <property type="molecule type" value="Genomic_DNA"/>
</dbReference>
<sequence length="134" mass="15228">MTKSYHLILFSFLLFFSCIKQGKTSSISTEVLRKNASSFLKGDDIKIESSSDLNFYLCTTFKEMSTNNPVQKVEYILLDNNGKPTSIKGKLNNSKITFKDDKHLIITQFMGVATNTSNVRKKEIDIYSILEPVQ</sequence>
<evidence type="ECO:0000313" key="2">
    <source>
        <dbReference type="EMBL" id="AZQ61954.1"/>
    </source>
</evidence>
<keyword evidence="1" id="KW-0732">Signal</keyword>
<organism evidence="2 3">
    <name type="scientific">Flammeovirga pectinis</name>
    <dbReference type="NCBI Taxonomy" id="2494373"/>
    <lineage>
        <taxon>Bacteria</taxon>
        <taxon>Pseudomonadati</taxon>
        <taxon>Bacteroidota</taxon>
        <taxon>Cytophagia</taxon>
        <taxon>Cytophagales</taxon>
        <taxon>Flammeovirgaceae</taxon>
        <taxon>Flammeovirga</taxon>
    </lineage>
</organism>
<feature type="signal peptide" evidence="1">
    <location>
        <begin position="1"/>
        <end position="22"/>
    </location>
</feature>
<dbReference type="OrthoDB" id="9833411at2"/>
<gene>
    <name evidence="2" type="ORF">EI427_06790</name>
</gene>
<dbReference type="AlphaFoldDB" id="A0A3S9P182"/>